<organism evidence="2 3">
    <name type="scientific">Stylosanthes scabra</name>
    <dbReference type="NCBI Taxonomy" id="79078"/>
    <lineage>
        <taxon>Eukaryota</taxon>
        <taxon>Viridiplantae</taxon>
        <taxon>Streptophyta</taxon>
        <taxon>Embryophyta</taxon>
        <taxon>Tracheophyta</taxon>
        <taxon>Spermatophyta</taxon>
        <taxon>Magnoliopsida</taxon>
        <taxon>eudicotyledons</taxon>
        <taxon>Gunneridae</taxon>
        <taxon>Pentapetalae</taxon>
        <taxon>rosids</taxon>
        <taxon>fabids</taxon>
        <taxon>Fabales</taxon>
        <taxon>Fabaceae</taxon>
        <taxon>Papilionoideae</taxon>
        <taxon>50 kb inversion clade</taxon>
        <taxon>dalbergioids sensu lato</taxon>
        <taxon>Dalbergieae</taxon>
        <taxon>Pterocarpus clade</taxon>
        <taxon>Stylosanthes</taxon>
    </lineage>
</organism>
<gene>
    <name evidence="2" type="ORF">PIB30_066939</name>
</gene>
<proteinExistence type="predicted"/>
<accession>A0ABU6ZL79</accession>
<protein>
    <submittedName>
        <fullName evidence="2">Uncharacterized protein</fullName>
    </submittedName>
</protein>
<evidence type="ECO:0000313" key="3">
    <source>
        <dbReference type="Proteomes" id="UP001341840"/>
    </source>
</evidence>
<dbReference type="Proteomes" id="UP001341840">
    <property type="component" value="Unassembled WGS sequence"/>
</dbReference>
<feature type="region of interest" description="Disordered" evidence="1">
    <location>
        <begin position="1"/>
        <end position="25"/>
    </location>
</feature>
<dbReference type="EMBL" id="JASCZI010272551">
    <property type="protein sequence ID" value="MED6222707.1"/>
    <property type="molecule type" value="Genomic_DNA"/>
</dbReference>
<sequence>DYRESQIPHLAQQRGHGPQEQRKVEDVCRLHQPEQSMPERSLPAFEHRWPRGQSLGLQILVLHGRLLRIQSNPNVPRRRRENSLYHPHW</sequence>
<evidence type="ECO:0000256" key="1">
    <source>
        <dbReference type="SAM" id="MobiDB-lite"/>
    </source>
</evidence>
<comment type="caution">
    <text evidence="2">The sequence shown here is derived from an EMBL/GenBank/DDBJ whole genome shotgun (WGS) entry which is preliminary data.</text>
</comment>
<name>A0ABU6ZL79_9FABA</name>
<reference evidence="2 3" key="1">
    <citation type="journal article" date="2023" name="Plants (Basel)">
        <title>Bridging the Gap: Combining Genomics and Transcriptomics Approaches to Understand Stylosanthes scabra, an Orphan Legume from the Brazilian Caatinga.</title>
        <authorList>
            <person name="Ferreira-Neto J.R.C."/>
            <person name="da Silva M.D."/>
            <person name="Binneck E."/>
            <person name="de Melo N.F."/>
            <person name="da Silva R.H."/>
            <person name="de Melo A.L.T.M."/>
            <person name="Pandolfi V."/>
            <person name="Bustamante F.O."/>
            <person name="Brasileiro-Vidal A.C."/>
            <person name="Benko-Iseppon A.M."/>
        </authorList>
    </citation>
    <scope>NUCLEOTIDE SEQUENCE [LARGE SCALE GENOMIC DNA]</scope>
    <source>
        <tissue evidence="2">Leaves</tissue>
    </source>
</reference>
<feature type="non-terminal residue" evidence="2">
    <location>
        <position position="1"/>
    </location>
</feature>
<evidence type="ECO:0000313" key="2">
    <source>
        <dbReference type="EMBL" id="MED6222707.1"/>
    </source>
</evidence>
<keyword evidence="3" id="KW-1185">Reference proteome</keyword>